<keyword evidence="2" id="KW-1185">Reference proteome</keyword>
<proteinExistence type="predicted"/>
<dbReference type="RefSeq" id="WP_275110935.1">
    <property type="nucleotide sequence ID" value="NZ_JAKJSC010000005.1"/>
</dbReference>
<sequence>MRNTILTLLLLVVSISCKTANKKEIVTIKKEKSVTIAPVSSVPADDQDSPQITLATRPAKMEDFDFLIGNWTATSKRFLPEGTVKGEYKGKWEAQLLDEGRMIFDLVTWFNMDGTKESFFPTLRTFSPKTNQWEMTFISSLSYMHSQTFRGNFVDGEGYFDAIVSPSPGTIIKAKIRFYDITKNSFEWSMKFSDDEGENWFVAERITAKRVR</sequence>
<dbReference type="EMBL" id="JAKJSC010000005">
    <property type="protein sequence ID" value="MDE5419605.1"/>
    <property type="molecule type" value="Genomic_DNA"/>
</dbReference>
<evidence type="ECO:0008006" key="3">
    <source>
        <dbReference type="Google" id="ProtNLM"/>
    </source>
</evidence>
<dbReference type="Proteomes" id="UP001528920">
    <property type="component" value="Unassembled WGS sequence"/>
</dbReference>
<protein>
    <recommendedName>
        <fullName evidence="3">DUF1579 domain-containing protein</fullName>
    </recommendedName>
</protein>
<evidence type="ECO:0000313" key="2">
    <source>
        <dbReference type="Proteomes" id="UP001528920"/>
    </source>
</evidence>
<dbReference type="PROSITE" id="PS51257">
    <property type="entry name" value="PROKAR_LIPOPROTEIN"/>
    <property type="match status" value="1"/>
</dbReference>
<organism evidence="1 2">
    <name type="scientific">Paralabilibaculum antarcticum</name>
    <dbReference type="NCBI Taxonomy" id="2912572"/>
    <lineage>
        <taxon>Bacteria</taxon>
        <taxon>Pseudomonadati</taxon>
        <taxon>Bacteroidota</taxon>
        <taxon>Bacteroidia</taxon>
        <taxon>Marinilabiliales</taxon>
        <taxon>Marinifilaceae</taxon>
        <taxon>Paralabilibaculum</taxon>
    </lineage>
</organism>
<comment type="caution">
    <text evidence="1">The sequence shown here is derived from an EMBL/GenBank/DDBJ whole genome shotgun (WGS) entry which is preliminary data.</text>
</comment>
<reference evidence="1 2" key="1">
    <citation type="submission" date="2022-01" db="EMBL/GenBank/DDBJ databases">
        <title>Labilibaculum sp. nov, a marine bacterium isolated from Antarctica.</title>
        <authorList>
            <person name="Dai W."/>
        </authorList>
    </citation>
    <scope>NUCLEOTIDE SEQUENCE [LARGE SCALE GENOMIC DNA]</scope>
    <source>
        <strain evidence="1 2">DW002</strain>
    </source>
</reference>
<name>A0ABT5VW06_9BACT</name>
<evidence type="ECO:0000313" key="1">
    <source>
        <dbReference type="EMBL" id="MDE5419605.1"/>
    </source>
</evidence>
<accession>A0ABT5VW06</accession>
<gene>
    <name evidence="1" type="ORF">L3049_16560</name>
</gene>